<comment type="caution">
    <text evidence="2">The sequence shown here is derived from an EMBL/GenBank/DDBJ whole genome shotgun (WGS) entry which is preliminary data.</text>
</comment>
<feature type="domain" description="Beta-lactamase hydrolase-like protein phosphatase-like" evidence="1">
    <location>
        <begin position="9"/>
        <end position="107"/>
    </location>
</feature>
<dbReference type="InterPro" id="IPR029021">
    <property type="entry name" value="Prot-tyrosine_phosphatase-like"/>
</dbReference>
<dbReference type="InterPro" id="IPR005939">
    <property type="entry name" value="BLH_phosphatase-like"/>
</dbReference>
<organism evidence="2 3">
    <name type="scientific">Aporhodopirellula rubra</name>
    <dbReference type="NCBI Taxonomy" id="980271"/>
    <lineage>
        <taxon>Bacteria</taxon>
        <taxon>Pseudomonadati</taxon>
        <taxon>Planctomycetota</taxon>
        <taxon>Planctomycetia</taxon>
        <taxon>Pirellulales</taxon>
        <taxon>Pirellulaceae</taxon>
        <taxon>Aporhodopirellula</taxon>
    </lineage>
</organism>
<evidence type="ECO:0000313" key="2">
    <source>
        <dbReference type="EMBL" id="MBB3209877.1"/>
    </source>
</evidence>
<evidence type="ECO:0000313" key="3">
    <source>
        <dbReference type="Proteomes" id="UP000536179"/>
    </source>
</evidence>
<name>A0A7W5E4W7_9BACT</name>
<gene>
    <name evidence="2" type="ORF">FHS27_005722</name>
</gene>
<dbReference type="Pfam" id="PF04273">
    <property type="entry name" value="BLH_phosphatase"/>
    <property type="match status" value="1"/>
</dbReference>
<sequence length="154" mass="17089">MSNQMKFNDELTVGAQPTEAEIKSMAADGFKAVINFRTEGEEDQPLSPDDEGDLVRSHGMEYLHVPVSIDEIDETKVDAVRRQYEALPKPVFAHCKSGKRAGAMMMMHTAVENDMSGDQALKKAKEMGFECDQPELEKFVKDYVDGRQGAKASS</sequence>
<protein>
    <submittedName>
        <fullName evidence="2">Uncharacterized protein (TIGR01244 family)</fullName>
    </submittedName>
</protein>
<reference evidence="2 3" key="1">
    <citation type="submission" date="2020-08" db="EMBL/GenBank/DDBJ databases">
        <title>Genomic Encyclopedia of Type Strains, Phase III (KMG-III): the genomes of soil and plant-associated and newly described type strains.</title>
        <authorList>
            <person name="Whitman W."/>
        </authorList>
    </citation>
    <scope>NUCLEOTIDE SEQUENCE [LARGE SCALE GENOMIC DNA]</scope>
    <source>
        <strain evidence="2 3">CECT 8075</strain>
    </source>
</reference>
<dbReference type="Gene3D" id="3.90.190.10">
    <property type="entry name" value="Protein tyrosine phosphatase superfamily"/>
    <property type="match status" value="1"/>
</dbReference>
<dbReference type="AlphaFoldDB" id="A0A7W5E4W7"/>
<dbReference type="RefSeq" id="WP_184308824.1">
    <property type="nucleotide sequence ID" value="NZ_JACHXU010000028.1"/>
</dbReference>
<dbReference type="CDD" id="cd14503">
    <property type="entry name" value="PTP-bact"/>
    <property type="match status" value="1"/>
</dbReference>
<dbReference type="EMBL" id="JACHXU010000028">
    <property type="protein sequence ID" value="MBB3209877.1"/>
    <property type="molecule type" value="Genomic_DNA"/>
</dbReference>
<evidence type="ECO:0000259" key="1">
    <source>
        <dbReference type="Pfam" id="PF04273"/>
    </source>
</evidence>
<accession>A0A7W5E4W7</accession>
<dbReference type="GO" id="GO:0016787">
    <property type="term" value="F:hydrolase activity"/>
    <property type="evidence" value="ECO:0007669"/>
    <property type="project" value="InterPro"/>
</dbReference>
<keyword evidence="3" id="KW-1185">Reference proteome</keyword>
<proteinExistence type="predicted"/>
<dbReference type="SUPFAM" id="SSF52799">
    <property type="entry name" value="(Phosphotyrosine protein) phosphatases II"/>
    <property type="match status" value="1"/>
</dbReference>
<dbReference type="Proteomes" id="UP000536179">
    <property type="component" value="Unassembled WGS sequence"/>
</dbReference>